<dbReference type="AlphaFoldDB" id="A0AB34IUP3"/>
<proteinExistence type="predicted"/>
<keyword evidence="3" id="KW-1185">Reference proteome</keyword>
<gene>
    <name evidence="2" type="ORF">AB1Y20_007162</name>
</gene>
<feature type="region of interest" description="Disordered" evidence="1">
    <location>
        <begin position="165"/>
        <end position="191"/>
    </location>
</feature>
<evidence type="ECO:0000313" key="3">
    <source>
        <dbReference type="Proteomes" id="UP001515480"/>
    </source>
</evidence>
<evidence type="ECO:0000313" key="2">
    <source>
        <dbReference type="EMBL" id="KAL1507540.1"/>
    </source>
</evidence>
<comment type="caution">
    <text evidence="2">The sequence shown here is derived from an EMBL/GenBank/DDBJ whole genome shotgun (WGS) entry which is preliminary data.</text>
</comment>
<dbReference type="Proteomes" id="UP001515480">
    <property type="component" value="Unassembled WGS sequence"/>
</dbReference>
<reference evidence="2 3" key="1">
    <citation type="journal article" date="2024" name="Science">
        <title>Giant polyketide synthase enzymes in the biosynthesis of giant marine polyether toxins.</title>
        <authorList>
            <person name="Fallon T.R."/>
            <person name="Shende V.V."/>
            <person name="Wierzbicki I.H."/>
            <person name="Pendleton A.L."/>
            <person name="Watervoot N.F."/>
            <person name="Auber R.P."/>
            <person name="Gonzalez D.J."/>
            <person name="Wisecaver J.H."/>
            <person name="Moore B.S."/>
        </authorList>
    </citation>
    <scope>NUCLEOTIDE SEQUENCE [LARGE SCALE GENOMIC DNA]</scope>
    <source>
        <strain evidence="2 3">12B1</strain>
    </source>
</reference>
<name>A0AB34IUP3_PRYPA</name>
<evidence type="ECO:0000256" key="1">
    <source>
        <dbReference type="SAM" id="MobiDB-lite"/>
    </source>
</evidence>
<dbReference type="EMBL" id="JBGBPQ010000017">
    <property type="protein sequence ID" value="KAL1507540.1"/>
    <property type="molecule type" value="Genomic_DNA"/>
</dbReference>
<sequence>MTGQQTARPGFTFNLVASFLMCHTRPEIRRSARPLSHRCDHVMEPGVDSKIGLSPLLVHASLPLPLAGAGILARSFAFLKACFLCLFGCRSLGTAWQNPGAFQLLTLLAAATGRSNRGKHASKFVDHVEPNWASEKGRPSFVVKSATAWRSVVGARTSCSSISASAAQAQRGSPGWKGSQTGSPPPTAGER</sequence>
<accession>A0AB34IUP3</accession>
<protein>
    <submittedName>
        <fullName evidence="2">Uncharacterized protein</fullName>
    </submittedName>
</protein>
<organism evidence="2 3">
    <name type="scientific">Prymnesium parvum</name>
    <name type="common">Toxic golden alga</name>
    <dbReference type="NCBI Taxonomy" id="97485"/>
    <lineage>
        <taxon>Eukaryota</taxon>
        <taxon>Haptista</taxon>
        <taxon>Haptophyta</taxon>
        <taxon>Prymnesiophyceae</taxon>
        <taxon>Prymnesiales</taxon>
        <taxon>Prymnesiaceae</taxon>
        <taxon>Prymnesium</taxon>
    </lineage>
</organism>